<proteinExistence type="predicted"/>
<sequence length="186" mass="20461">MNIKQFNGAYLIADDRLLFRISANEDVEYRFWLTRRVVLFILAATNHLISNQLKESHSLDAIKALIDFEQEAAKVGQTDSNGKLSQNLPPPANQFPIGFDPVLVTDVKCILQKDCLNDILILELVLPAGGNLSLSLAGTTLHAMCALLKQLSEVANWGALQLSSDAQAADAELEKPKKNSENPQLH</sequence>
<dbReference type="Proteomes" id="UP001161160">
    <property type="component" value="Unassembled WGS sequence"/>
</dbReference>
<evidence type="ECO:0000313" key="2">
    <source>
        <dbReference type="Proteomes" id="UP001161160"/>
    </source>
</evidence>
<protein>
    <submittedName>
        <fullName evidence="1">Uncharacterized protein</fullName>
    </submittedName>
</protein>
<comment type="caution">
    <text evidence="1">The sequence shown here is derived from an EMBL/GenBank/DDBJ whole genome shotgun (WGS) entry which is preliminary data.</text>
</comment>
<gene>
    <name evidence="1" type="ORF">M2127_002222</name>
</gene>
<reference evidence="1" key="1">
    <citation type="submission" date="2023-04" db="EMBL/GenBank/DDBJ databases">
        <title>Genome Encyclopedia of Bacteria and Archaea VI: Functional Genomics of Type Strains.</title>
        <authorList>
            <person name="Whitman W."/>
        </authorList>
    </citation>
    <scope>NUCLEOTIDE SEQUENCE</scope>
    <source>
        <strain evidence="1">Enz.4-51</strain>
    </source>
</reference>
<evidence type="ECO:0000313" key="1">
    <source>
        <dbReference type="EMBL" id="MDH6504893.1"/>
    </source>
</evidence>
<dbReference type="AlphaFoldDB" id="A0AA43S6N4"/>
<dbReference type="RefSeq" id="WP_280757092.1">
    <property type="nucleotide sequence ID" value="NZ_JARXYA010000019.1"/>
</dbReference>
<organism evidence="1 2">
    <name type="scientific">Polynucleobacter sphagniphilus</name>
    <dbReference type="NCBI Taxonomy" id="1743169"/>
    <lineage>
        <taxon>Bacteria</taxon>
        <taxon>Pseudomonadati</taxon>
        <taxon>Pseudomonadota</taxon>
        <taxon>Betaproteobacteria</taxon>
        <taxon>Burkholderiales</taxon>
        <taxon>Burkholderiaceae</taxon>
        <taxon>Polynucleobacter</taxon>
    </lineage>
</organism>
<name>A0AA43S6N4_9BURK</name>
<keyword evidence="2" id="KW-1185">Reference proteome</keyword>
<accession>A0AA43S6N4</accession>
<dbReference type="EMBL" id="JARXYA010000019">
    <property type="protein sequence ID" value="MDH6504893.1"/>
    <property type="molecule type" value="Genomic_DNA"/>
</dbReference>